<dbReference type="InterPro" id="IPR036979">
    <property type="entry name" value="CM_dom_sf"/>
</dbReference>
<evidence type="ECO:0000259" key="7">
    <source>
        <dbReference type="PROSITE" id="PS51168"/>
    </source>
</evidence>
<organism evidence="8 9">
    <name type="scientific">[Mycobacterium] kokjensenii</name>
    <dbReference type="NCBI Taxonomy" id="3064287"/>
    <lineage>
        <taxon>Bacteria</taxon>
        <taxon>Bacillati</taxon>
        <taxon>Actinomycetota</taxon>
        <taxon>Actinomycetes</taxon>
        <taxon>Mycobacteriales</taxon>
        <taxon>Mycobacteriaceae</taxon>
        <taxon>Mycolicibacter</taxon>
    </lineage>
</organism>
<gene>
    <name evidence="8" type="ORF">MU0083_000370</name>
</gene>
<dbReference type="PANTHER" id="PTHR38041:SF2">
    <property type="entry name" value="SECRETED CHORISMATE MUTASE"/>
    <property type="match status" value="1"/>
</dbReference>
<proteinExistence type="predicted"/>
<evidence type="ECO:0000313" key="8">
    <source>
        <dbReference type="EMBL" id="CAJ1493544.1"/>
    </source>
</evidence>
<evidence type="ECO:0000256" key="3">
    <source>
        <dbReference type="ARBA" id="ARBA00022729"/>
    </source>
</evidence>
<dbReference type="PROSITE" id="PS51168">
    <property type="entry name" value="CHORISMATE_MUT_2"/>
    <property type="match status" value="1"/>
</dbReference>
<dbReference type="SUPFAM" id="SSF48600">
    <property type="entry name" value="Chorismate mutase II"/>
    <property type="match status" value="1"/>
</dbReference>
<dbReference type="EMBL" id="OY726394">
    <property type="protein sequence ID" value="CAJ1493544.1"/>
    <property type="molecule type" value="Genomic_DNA"/>
</dbReference>
<evidence type="ECO:0000256" key="2">
    <source>
        <dbReference type="ARBA" id="ARBA00012404"/>
    </source>
</evidence>
<dbReference type="Pfam" id="PF01817">
    <property type="entry name" value="CM_2"/>
    <property type="match status" value="1"/>
</dbReference>
<reference evidence="8 9" key="1">
    <citation type="submission" date="2023-08" db="EMBL/GenBank/DDBJ databases">
        <authorList>
            <person name="Folkvardsen B D."/>
            <person name="Norman A."/>
        </authorList>
    </citation>
    <scope>NUCLEOTIDE SEQUENCE [LARGE SCALE GENOMIC DNA]</scope>
    <source>
        <strain evidence="8 9">Mu0083</strain>
    </source>
</reference>
<dbReference type="NCBIfam" id="TIGR01806">
    <property type="entry name" value="CM_mono2"/>
    <property type="match status" value="1"/>
</dbReference>
<feature type="domain" description="Chorismate mutase" evidence="7">
    <location>
        <begin position="14"/>
        <end position="109"/>
    </location>
</feature>
<dbReference type="GO" id="GO:0004106">
    <property type="term" value="F:chorismate mutase activity"/>
    <property type="evidence" value="ECO:0007669"/>
    <property type="project" value="UniProtKB-EC"/>
</dbReference>
<keyword evidence="4 5" id="KW-0413">Isomerase</keyword>
<dbReference type="InterPro" id="IPR036263">
    <property type="entry name" value="Chorismate_II_sf"/>
</dbReference>
<dbReference type="NCBIfam" id="NF006741">
    <property type="entry name" value="PRK09269.1"/>
    <property type="match status" value="1"/>
</dbReference>
<feature type="signal peptide" evidence="6">
    <location>
        <begin position="1"/>
        <end position="29"/>
    </location>
</feature>
<dbReference type="Gene3D" id="1.20.59.10">
    <property type="entry name" value="Chorismate mutase"/>
    <property type="match status" value="1"/>
</dbReference>
<evidence type="ECO:0000256" key="5">
    <source>
        <dbReference type="PIRNR" id="PIRNR026640"/>
    </source>
</evidence>
<accession>A0ABM9L700</accession>
<name>A0ABM9L700_9MYCO</name>
<evidence type="ECO:0000256" key="6">
    <source>
        <dbReference type="SAM" id="SignalP"/>
    </source>
</evidence>
<evidence type="ECO:0000256" key="1">
    <source>
        <dbReference type="ARBA" id="ARBA00004817"/>
    </source>
</evidence>
<feature type="chain" id="PRO_5046962685" description="Chorismate mutase" evidence="6">
    <location>
        <begin position="30"/>
        <end position="191"/>
    </location>
</feature>
<keyword evidence="3 6" id="KW-0732">Signal</keyword>
<dbReference type="PIRSF" id="PIRSF026640">
    <property type="entry name" value="Peripl_chor_mut"/>
    <property type="match status" value="1"/>
</dbReference>
<protein>
    <recommendedName>
        <fullName evidence="2 5">Chorismate mutase</fullName>
        <ecNumber evidence="2 5">5.4.99.5</ecNumber>
    </recommendedName>
</protein>
<comment type="pathway">
    <text evidence="1 5">Metabolic intermediate biosynthesis; prephenate biosynthesis; prephenate from chorismate: step 1/1.</text>
</comment>
<dbReference type="Proteomes" id="UP001190336">
    <property type="component" value="Chromosome"/>
</dbReference>
<comment type="function">
    <text evidence="5">Catalyzes the Claisen rearrangement of chorismate to prephenate.</text>
</comment>
<dbReference type="RefSeq" id="WP_308475031.1">
    <property type="nucleotide sequence ID" value="NZ_OY726394.1"/>
</dbReference>
<dbReference type="SMART" id="SM00830">
    <property type="entry name" value="CM_2"/>
    <property type="match status" value="1"/>
</dbReference>
<dbReference type="InterPro" id="IPR008240">
    <property type="entry name" value="Chorismate_mutase_periplasmic"/>
</dbReference>
<dbReference type="PANTHER" id="PTHR38041">
    <property type="entry name" value="CHORISMATE MUTASE"/>
    <property type="match status" value="1"/>
</dbReference>
<dbReference type="InterPro" id="IPR051331">
    <property type="entry name" value="Chorismate_mutase-related"/>
</dbReference>
<keyword evidence="9" id="KW-1185">Reference proteome</keyword>
<evidence type="ECO:0000313" key="9">
    <source>
        <dbReference type="Proteomes" id="UP001190336"/>
    </source>
</evidence>
<sequence length="191" mass="20437">MRSLSTYAAGLTSAIGVVALLAAVPAARADDPPPLTELVDAAAQRLLVADDVAAVKWRTGAAIEDPARVARQLEALTADAAGAGLDPDYVRRIFTDQIAATEAAEHHRFDQWTRDPDAAPQTGPELADSRARIDGFNRAMLAQIGAHWELLHSADCAAELDAATRTVGDAHHLEEFYRQALSAATRDYCPR</sequence>
<evidence type="ECO:0000256" key="4">
    <source>
        <dbReference type="ARBA" id="ARBA00023235"/>
    </source>
</evidence>
<dbReference type="EC" id="5.4.99.5" evidence="2 5"/>
<dbReference type="InterPro" id="IPR002701">
    <property type="entry name" value="CM_II_prokaryot"/>
</dbReference>
<comment type="catalytic activity">
    <reaction evidence="5">
        <text>chorismate = prephenate</text>
        <dbReference type="Rhea" id="RHEA:13897"/>
        <dbReference type="ChEBI" id="CHEBI:29748"/>
        <dbReference type="ChEBI" id="CHEBI:29934"/>
        <dbReference type="EC" id="5.4.99.5"/>
    </reaction>
</comment>